<dbReference type="PROSITE" id="PS51034">
    <property type="entry name" value="ZP_2"/>
    <property type="match status" value="1"/>
</dbReference>
<dbReference type="Pfam" id="PF23344">
    <property type="entry name" value="ZP-N"/>
    <property type="match status" value="1"/>
</dbReference>
<keyword evidence="4" id="KW-0812">Transmembrane</keyword>
<dbReference type="InterPro" id="IPR001507">
    <property type="entry name" value="ZP_dom"/>
</dbReference>
<dbReference type="EMBL" id="CALNXI010001935">
    <property type="protein sequence ID" value="CAH3179972.1"/>
    <property type="molecule type" value="Genomic_DNA"/>
</dbReference>
<dbReference type="PANTHER" id="PTHR14002">
    <property type="entry name" value="ENDOGLIN/TGF-BETA RECEPTOR TYPE III"/>
    <property type="match status" value="1"/>
</dbReference>
<proteinExistence type="predicted"/>
<comment type="caution">
    <text evidence="6">The sequence shown here is derived from an EMBL/GenBank/DDBJ whole genome shotgun (WGS) entry which is preliminary data.</text>
</comment>
<evidence type="ECO:0000256" key="2">
    <source>
        <dbReference type="ARBA" id="ARBA00023157"/>
    </source>
</evidence>
<keyword evidence="3" id="KW-0325">Glycoprotein</keyword>
<feature type="domain" description="ZP" evidence="5">
    <location>
        <begin position="107"/>
        <end position="356"/>
    </location>
</feature>
<evidence type="ECO:0000313" key="7">
    <source>
        <dbReference type="Proteomes" id="UP001159427"/>
    </source>
</evidence>
<keyword evidence="7" id="KW-1185">Reference proteome</keyword>
<name>A0ABN8RNN7_9CNID</name>
<accession>A0ABN8RNN7</accession>
<dbReference type="PANTHER" id="PTHR14002:SF43">
    <property type="entry name" value="DELTA-LIKE PROTEIN"/>
    <property type="match status" value="1"/>
</dbReference>
<dbReference type="PRINTS" id="PR00023">
    <property type="entry name" value="ZPELLUCIDA"/>
</dbReference>
<keyword evidence="1" id="KW-0732">Signal</keyword>
<dbReference type="Proteomes" id="UP001159427">
    <property type="component" value="Unassembled WGS sequence"/>
</dbReference>
<dbReference type="InterPro" id="IPR048290">
    <property type="entry name" value="ZP_chr"/>
</dbReference>
<reference evidence="6 7" key="1">
    <citation type="submission" date="2022-05" db="EMBL/GenBank/DDBJ databases">
        <authorList>
            <consortium name="Genoscope - CEA"/>
            <person name="William W."/>
        </authorList>
    </citation>
    <scope>NUCLEOTIDE SEQUENCE [LARGE SCALE GENOMIC DNA]</scope>
</reference>
<feature type="non-terminal residue" evidence="6">
    <location>
        <position position="1"/>
    </location>
</feature>
<keyword evidence="4" id="KW-0472">Membrane</keyword>
<dbReference type="InterPro" id="IPR042235">
    <property type="entry name" value="ZP-C_dom"/>
</dbReference>
<dbReference type="SMART" id="SM00241">
    <property type="entry name" value="ZP"/>
    <property type="match status" value="1"/>
</dbReference>
<protein>
    <recommendedName>
        <fullName evidence="5">ZP domain-containing protein</fullName>
    </recommendedName>
</protein>
<dbReference type="Gene3D" id="2.60.40.3210">
    <property type="entry name" value="Zona pellucida, ZP-N domain"/>
    <property type="match status" value="1"/>
</dbReference>
<dbReference type="InterPro" id="IPR055356">
    <property type="entry name" value="ZP-N"/>
</dbReference>
<evidence type="ECO:0000259" key="5">
    <source>
        <dbReference type="PROSITE" id="PS51034"/>
    </source>
</evidence>
<keyword evidence="4" id="KW-1133">Transmembrane helix</keyword>
<feature type="transmembrane region" description="Helical" evidence="4">
    <location>
        <begin position="404"/>
        <end position="428"/>
    </location>
</feature>
<keyword evidence="2" id="KW-1015">Disulfide bond</keyword>
<gene>
    <name evidence="6" type="ORF">PEVE_00012667</name>
</gene>
<dbReference type="Pfam" id="PF00100">
    <property type="entry name" value="Zona_pellucida"/>
    <property type="match status" value="1"/>
</dbReference>
<dbReference type="InterPro" id="IPR055355">
    <property type="entry name" value="ZP-C"/>
</dbReference>
<evidence type="ECO:0000256" key="3">
    <source>
        <dbReference type="ARBA" id="ARBA00023180"/>
    </source>
</evidence>
<organism evidence="6 7">
    <name type="scientific">Porites evermanni</name>
    <dbReference type="NCBI Taxonomy" id="104178"/>
    <lineage>
        <taxon>Eukaryota</taxon>
        <taxon>Metazoa</taxon>
        <taxon>Cnidaria</taxon>
        <taxon>Anthozoa</taxon>
        <taxon>Hexacorallia</taxon>
        <taxon>Scleractinia</taxon>
        <taxon>Fungiina</taxon>
        <taxon>Poritidae</taxon>
        <taxon>Porites</taxon>
    </lineage>
</organism>
<dbReference type="Gene3D" id="2.60.40.4100">
    <property type="entry name" value="Zona pellucida, ZP-C domain"/>
    <property type="match status" value="1"/>
</dbReference>
<evidence type="ECO:0000313" key="6">
    <source>
        <dbReference type="EMBL" id="CAH3179972.1"/>
    </source>
</evidence>
<sequence>AFLGWTKYPFSWCTVGGRQFLSGKRGVVQNFTQCAEHCKQTPGCKAIELWHKYNWNCYWCKRTDLIRPYTNERDLAYPPHVWVHSKKKSLQLIIFNYGLISAEVNVTCEQNEMSISIPKYLLHGLDREHLRLSDVSCEAMETRTHFILRTKLTGCHTVIRHTQNFVSYMNKVEEIPIKPGQIITRVREVEIPFACYYSNTGVVSAVGLEVKSKKIIFSKKGYGKFVLDMKIYPTPSFSLEYKKKDFPIVVPLRKLLFVKVSVDSDDRRLDILAVDCWATPNANPLSPGLRYEFIKDGCPVDDTVMDIPTADKRMQKFKLEAFSFIGDHQFVYMHCKVLICNATDPNSRCAQGCVNRAKRSLLTQGSRNEEVHLSQGPFMRGAEEEETKLEETEKDMRDVEKSGMFPTLVAAMAVVAAVCVTGVSYFAWNSRKRRDVRDYQLLTVAAED</sequence>
<evidence type="ECO:0000256" key="4">
    <source>
        <dbReference type="SAM" id="Phobius"/>
    </source>
</evidence>
<evidence type="ECO:0000256" key="1">
    <source>
        <dbReference type="ARBA" id="ARBA00022729"/>
    </source>
</evidence>